<organism evidence="3 4">
    <name type="scientific">Georgenia halotolerans</name>
    <dbReference type="NCBI Taxonomy" id="3028317"/>
    <lineage>
        <taxon>Bacteria</taxon>
        <taxon>Bacillati</taxon>
        <taxon>Actinomycetota</taxon>
        <taxon>Actinomycetes</taxon>
        <taxon>Micrococcales</taxon>
        <taxon>Bogoriellaceae</taxon>
        <taxon>Georgenia</taxon>
    </lineage>
</organism>
<dbReference type="Proteomes" id="UP001165561">
    <property type="component" value="Unassembled WGS sequence"/>
</dbReference>
<dbReference type="Pfam" id="PF02397">
    <property type="entry name" value="Bac_transf"/>
    <property type="match status" value="1"/>
</dbReference>
<evidence type="ECO:0000313" key="3">
    <source>
        <dbReference type="EMBL" id="MDD9207503.1"/>
    </source>
</evidence>
<evidence type="ECO:0000256" key="1">
    <source>
        <dbReference type="ARBA" id="ARBA00006464"/>
    </source>
</evidence>
<comment type="caution">
    <text evidence="3">The sequence shown here is derived from an EMBL/GenBank/DDBJ whole genome shotgun (WGS) entry which is preliminary data.</text>
</comment>
<protein>
    <submittedName>
        <fullName evidence="3">Sugar transferase</fullName>
    </submittedName>
</protein>
<evidence type="ECO:0000259" key="2">
    <source>
        <dbReference type="Pfam" id="PF02397"/>
    </source>
</evidence>
<keyword evidence="3" id="KW-0808">Transferase</keyword>
<dbReference type="GO" id="GO:0016740">
    <property type="term" value="F:transferase activity"/>
    <property type="evidence" value="ECO:0007669"/>
    <property type="project" value="UniProtKB-KW"/>
</dbReference>
<dbReference type="EMBL" id="JARACI010001115">
    <property type="protein sequence ID" value="MDD9207503.1"/>
    <property type="molecule type" value="Genomic_DNA"/>
</dbReference>
<dbReference type="PANTHER" id="PTHR30576:SF10">
    <property type="entry name" value="SLL5057 PROTEIN"/>
    <property type="match status" value="1"/>
</dbReference>
<keyword evidence="4" id="KW-1185">Reference proteome</keyword>
<comment type="similarity">
    <text evidence="1">Belongs to the bacterial sugar transferase family.</text>
</comment>
<name>A0ABT5TZK1_9MICO</name>
<feature type="domain" description="Bacterial sugar transferase" evidence="2">
    <location>
        <begin position="11"/>
        <end position="186"/>
    </location>
</feature>
<evidence type="ECO:0000313" key="4">
    <source>
        <dbReference type="Proteomes" id="UP001165561"/>
    </source>
</evidence>
<accession>A0ABT5TZK1</accession>
<gene>
    <name evidence="3" type="ORF">PU560_13665</name>
</gene>
<sequence length="192" mass="20775">MRDSIYSKAGKRAFDMAAATAAIIGLAPVLVATAVAIAIGDGGSPLYRQVRSGKDEVEFTLYKFRSMPLGTDSRASVHARTMRITPVGRVIRRVNIDELPQLVNVLLGDMSIVGPRPALPSQVELLGMRRSSGAVALRPGLTGLAQINAYENMPERVKAHYDSVYAASVTLPKDLRIIASTLRYLLKPPPTY</sequence>
<dbReference type="InterPro" id="IPR003362">
    <property type="entry name" value="Bact_transf"/>
</dbReference>
<dbReference type="PANTHER" id="PTHR30576">
    <property type="entry name" value="COLANIC BIOSYNTHESIS UDP-GLUCOSE LIPID CARRIER TRANSFERASE"/>
    <property type="match status" value="1"/>
</dbReference>
<reference evidence="3" key="1">
    <citation type="submission" date="2023-02" db="EMBL/GenBank/DDBJ databases">
        <title>Georgenia sp.10Sc9-8, isolated from a soil sample collected from the Taklamakan desert.</title>
        <authorList>
            <person name="Liu S."/>
        </authorList>
    </citation>
    <scope>NUCLEOTIDE SEQUENCE</scope>
    <source>
        <strain evidence="3">10Sc9-8</strain>
    </source>
</reference>
<proteinExistence type="inferred from homology"/>